<dbReference type="PANTHER" id="PTHR37507">
    <property type="entry name" value="SPORULATION PROTEIN YDCC"/>
    <property type="match status" value="1"/>
</dbReference>
<reference evidence="2" key="2">
    <citation type="submission" date="2021-04" db="EMBL/GenBank/DDBJ databases">
        <authorList>
            <person name="Gilroy R."/>
        </authorList>
    </citation>
    <scope>NUCLEOTIDE SEQUENCE</scope>
    <source>
        <strain evidence="2">CHK169-2315</strain>
    </source>
</reference>
<dbReference type="Gene3D" id="2.50.20.10">
    <property type="entry name" value="Lipoprotein localisation LolA/LolB/LppX"/>
    <property type="match status" value="1"/>
</dbReference>
<organism evidence="2 3">
    <name type="scientific">Candidatus Pseudogracilibacillus intestinigallinarum</name>
    <dbReference type="NCBI Taxonomy" id="2838742"/>
    <lineage>
        <taxon>Bacteria</taxon>
        <taxon>Bacillati</taxon>
        <taxon>Bacillota</taxon>
        <taxon>Bacilli</taxon>
        <taxon>Bacillales</taxon>
        <taxon>Bacillaceae</taxon>
        <taxon>Pseudogracilibacillus</taxon>
    </lineage>
</organism>
<protein>
    <recommendedName>
        <fullName evidence="4">Outer membrane lipoprotein-sorting protein</fullName>
    </recommendedName>
</protein>
<dbReference type="AlphaFoldDB" id="A0A9D1PP22"/>
<proteinExistence type="predicted"/>
<dbReference type="InterPro" id="IPR029046">
    <property type="entry name" value="LolA/LolB/LppX"/>
</dbReference>
<feature type="signal peptide" evidence="1">
    <location>
        <begin position="1"/>
        <end position="22"/>
    </location>
</feature>
<dbReference type="PANTHER" id="PTHR37507:SF2">
    <property type="entry name" value="SPORULATION PROTEIN YDCC"/>
    <property type="match status" value="1"/>
</dbReference>
<accession>A0A9D1PP22</accession>
<keyword evidence="1" id="KW-0732">Signal</keyword>
<reference evidence="2" key="1">
    <citation type="journal article" date="2021" name="PeerJ">
        <title>Extensive microbial diversity within the chicken gut microbiome revealed by metagenomics and culture.</title>
        <authorList>
            <person name="Gilroy R."/>
            <person name="Ravi A."/>
            <person name="Getino M."/>
            <person name="Pursley I."/>
            <person name="Horton D.L."/>
            <person name="Alikhan N.F."/>
            <person name="Baker D."/>
            <person name="Gharbi K."/>
            <person name="Hall N."/>
            <person name="Watson M."/>
            <person name="Adriaenssens E.M."/>
            <person name="Foster-Nyarko E."/>
            <person name="Jarju S."/>
            <person name="Secka A."/>
            <person name="Antonio M."/>
            <person name="Oren A."/>
            <person name="Chaudhuri R.R."/>
            <person name="La Ragione R."/>
            <person name="Hildebrand F."/>
            <person name="Pallen M.J."/>
        </authorList>
    </citation>
    <scope>NUCLEOTIDE SEQUENCE</scope>
    <source>
        <strain evidence="2">CHK169-2315</strain>
    </source>
</reference>
<comment type="caution">
    <text evidence="2">The sequence shown here is derived from an EMBL/GenBank/DDBJ whole genome shotgun (WGS) entry which is preliminary data.</text>
</comment>
<evidence type="ECO:0000313" key="3">
    <source>
        <dbReference type="Proteomes" id="UP000823937"/>
    </source>
</evidence>
<dbReference type="EMBL" id="DXHX01000134">
    <property type="protein sequence ID" value="HIV75351.1"/>
    <property type="molecule type" value="Genomic_DNA"/>
</dbReference>
<dbReference type="Proteomes" id="UP000823937">
    <property type="component" value="Unassembled WGS sequence"/>
</dbReference>
<evidence type="ECO:0000256" key="1">
    <source>
        <dbReference type="SAM" id="SignalP"/>
    </source>
</evidence>
<gene>
    <name evidence="2" type="ORF">H9895_09755</name>
</gene>
<name>A0A9D1PP22_9BACI</name>
<feature type="chain" id="PRO_5039037912" description="Outer membrane lipoprotein-sorting protein" evidence="1">
    <location>
        <begin position="23"/>
        <end position="354"/>
    </location>
</feature>
<dbReference type="InterPro" id="IPR052944">
    <property type="entry name" value="Sporulation_related"/>
</dbReference>
<sequence length="354" mass="40388">MRKILFMILGGTLLMLSACNNGNEETSPNKLLANVLAEEDNVKYYGEMTIDMDMEELGEMEMKEWRDGKKSRVEVVRPEKSISVNDGEKIMTYEAEQNKVFQFELGELQELNNSPKDQLNLVLDSIKETHNIEKLGNETIIGRDTVHFKAIPKEDGTVFGEQDFWVDTEYWVILKMISKSANIKTELVYTSIDFSSDFKDEVFTLDVPEDAEVETLDTDFSGKEIELEEMIDILGEGVLYVPEENGITIDHISLIEMDAQTNYVDIAYKKDGIAFITLSIISPATDDIEEQIELFGNDAEEVQVRDQNGMYINAKLLQSLVWNEDNFQYNLDMMDPSLTVDGLLDLTETMKKVE</sequence>
<evidence type="ECO:0008006" key="4">
    <source>
        <dbReference type="Google" id="ProtNLM"/>
    </source>
</evidence>
<dbReference type="SUPFAM" id="SSF89392">
    <property type="entry name" value="Prokaryotic lipoproteins and lipoprotein localization factors"/>
    <property type="match status" value="1"/>
</dbReference>
<dbReference type="PROSITE" id="PS51257">
    <property type="entry name" value="PROKAR_LIPOPROTEIN"/>
    <property type="match status" value="1"/>
</dbReference>
<evidence type="ECO:0000313" key="2">
    <source>
        <dbReference type="EMBL" id="HIV75351.1"/>
    </source>
</evidence>